<evidence type="ECO:0000256" key="3">
    <source>
        <dbReference type="ARBA" id="ARBA00022801"/>
    </source>
</evidence>
<feature type="domain" description="Peptidase C1A papain C-terminal" evidence="5">
    <location>
        <begin position="65"/>
        <end position="194"/>
    </location>
</feature>
<feature type="non-terminal residue" evidence="7">
    <location>
        <position position="1"/>
    </location>
</feature>
<evidence type="ECO:0008006" key="9">
    <source>
        <dbReference type="Google" id="ProtNLM"/>
    </source>
</evidence>
<keyword evidence="4" id="KW-0788">Thiol protease</keyword>
<keyword evidence="2" id="KW-0645">Protease</keyword>
<accession>A0ABQ8CYG6</accession>
<evidence type="ECO:0000259" key="5">
    <source>
        <dbReference type="SMART" id="SM00645"/>
    </source>
</evidence>
<organism evidence="7 8">
    <name type="scientific">Brassica napus</name>
    <name type="common">Rape</name>
    <dbReference type="NCBI Taxonomy" id="3708"/>
    <lineage>
        <taxon>Eukaryota</taxon>
        <taxon>Viridiplantae</taxon>
        <taxon>Streptophyta</taxon>
        <taxon>Embryophyta</taxon>
        <taxon>Tracheophyta</taxon>
        <taxon>Spermatophyta</taxon>
        <taxon>Magnoliopsida</taxon>
        <taxon>eudicotyledons</taxon>
        <taxon>Gunneridae</taxon>
        <taxon>Pentapetalae</taxon>
        <taxon>rosids</taxon>
        <taxon>malvids</taxon>
        <taxon>Brassicales</taxon>
        <taxon>Brassicaceae</taxon>
        <taxon>Brassiceae</taxon>
        <taxon>Brassica</taxon>
    </lineage>
</organism>
<comment type="similarity">
    <text evidence="1">Belongs to the peptidase C1 family.</text>
</comment>
<sequence length="194" mass="22599">DLESHDELIDLFEKWLSNFEKAYETVEEKLRRFKVFKDNMKHIDETNKKVKRYWLEFAYKDVEALLKSVDWRKKGAVSYVKNQGSCGNLKSWTMMKLLGVFDSSGNGRYKQDYDRKLDNINGGLRKEEDYPYSMEEGTCETQKDDSEMVTISGHQDVPRNDETSLLKALAHQPVSVAIDASSREFQFYKGVSHS</sequence>
<proteinExistence type="inferred from homology"/>
<dbReference type="EMBL" id="JAGKQM010000006">
    <property type="protein sequence ID" value="KAH0922038.1"/>
    <property type="molecule type" value="Genomic_DNA"/>
</dbReference>
<dbReference type="InterPro" id="IPR013128">
    <property type="entry name" value="Peptidase_C1A"/>
</dbReference>
<evidence type="ECO:0000259" key="6">
    <source>
        <dbReference type="SMART" id="SM00848"/>
    </source>
</evidence>
<dbReference type="InterPro" id="IPR000668">
    <property type="entry name" value="Peptidase_C1A_C"/>
</dbReference>
<dbReference type="PANTHER" id="PTHR12411">
    <property type="entry name" value="CYSTEINE PROTEASE FAMILY C1-RELATED"/>
    <property type="match status" value="1"/>
</dbReference>
<dbReference type="SMART" id="SM00848">
    <property type="entry name" value="Inhibitor_I29"/>
    <property type="match status" value="1"/>
</dbReference>
<dbReference type="SUPFAM" id="SSF54001">
    <property type="entry name" value="Cysteine proteinases"/>
    <property type="match status" value="1"/>
</dbReference>
<protein>
    <recommendedName>
        <fullName evidence="9">Cathepsin propeptide inhibitor domain-containing protein</fullName>
    </recommendedName>
</protein>
<dbReference type="Proteomes" id="UP000824890">
    <property type="component" value="Unassembled WGS sequence"/>
</dbReference>
<dbReference type="Pfam" id="PF00112">
    <property type="entry name" value="Peptidase_C1"/>
    <property type="match status" value="1"/>
</dbReference>
<dbReference type="Gene3D" id="3.90.70.10">
    <property type="entry name" value="Cysteine proteinases"/>
    <property type="match status" value="2"/>
</dbReference>
<dbReference type="InterPro" id="IPR013201">
    <property type="entry name" value="Prot_inhib_I29"/>
</dbReference>
<name>A0ABQ8CYG6_BRANA</name>
<comment type="caution">
    <text evidence="7">The sequence shown here is derived from an EMBL/GenBank/DDBJ whole genome shotgun (WGS) entry which is preliminary data.</text>
</comment>
<evidence type="ECO:0000256" key="2">
    <source>
        <dbReference type="ARBA" id="ARBA00022670"/>
    </source>
</evidence>
<evidence type="ECO:0000313" key="8">
    <source>
        <dbReference type="Proteomes" id="UP000824890"/>
    </source>
</evidence>
<feature type="domain" description="Cathepsin propeptide inhibitor" evidence="6">
    <location>
        <begin position="12"/>
        <end position="57"/>
    </location>
</feature>
<dbReference type="Pfam" id="PF08246">
    <property type="entry name" value="Inhibitor_I29"/>
    <property type="match status" value="1"/>
</dbReference>
<keyword evidence="8" id="KW-1185">Reference proteome</keyword>
<gene>
    <name evidence="7" type="ORF">HID58_022056</name>
</gene>
<dbReference type="SMART" id="SM00645">
    <property type="entry name" value="Pept_C1"/>
    <property type="match status" value="1"/>
</dbReference>
<dbReference type="InterPro" id="IPR038765">
    <property type="entry name" value="Papain-like_cys_pep_sf"/>
</dbReference>
<evidence type="ECO:0000256" key="1">
    <source>
        <dbReference type="ARBA" id="ARBA00008455"/>
    </source>
</evidence>
<reference evidence="7 8" key="1">
    <citation type="submission" date="2021-05" db="EMBL/GenBank/DDBJ databases">
        <title>Genome Assembly of Synthetic Allotetraploid Brassica napus Reveals Homoeologous Exchanges between Subgenomes.</title>
        <authorList>
            <person name="Davis J.T."/>
        </authorList>
    </citation>
    <scope>NUCLEOTIDE SEQUENCE [LARGE SCALE GENOMIC DNA]</scope>
    <source>
        <strain evidence="8">cv. Da-Ae</strain>
        <tissue evidence="7">Seedling</tissue>
    </source>
</reference>
<keyword evidence="3" id="KW-0378">Hydrolase</keyword>
<evidence type="ECO:0000256" key="4">
    <source>
        <dbReference type="ARBA" id="ARBA00022807"/>
    </source>
</evidence>
<evidence type="ECO:0000313" key="7">
    <source>
        <dbReference type="EMBL" id="KAH0922038.1"/>
    </source>
</evidence>